<feature type="region of interest" description="Disordered" evidence="1">
    <location>
        <begin position="232"/>
        <end position="313"/>
    </location>
</feature>
<feature type="compositionally biased region" description="Low complexity" evidence="1">
    <location>
        <begin position="273"/>
        <end position="282"/>
    </location>
</feature>
<sequence length="427" mass="45675">MALQPGTAPSANFDLSDWKITLPVDSKGSISGTAVEVTNLSGYQNSKYFYTGTDGAMVFSASVDGATTSGSKYARSELREMDDGERAAWNLKTGGFMSATLEVDKAPIKSDGTTGRLVVGQIHGHDEELVRLYWDNGTVYFVNDQAGSGNKETTFKLADSSGKNPNVSLNEKFSYSIDAHDDVLDVRVYADGQEYKSVTKINDVWDSDAFYFKAGAYLGVNEDTGSGSGQTSFYSLGFNHDGTTTVPMTPPPTETAPETPPSTPSAPKPPTSTPSTPDTTKTFDGTSKADTISGKDSNDLIRGAGGDDKLYGKQGNDVLTGGAGKDYFTFDTKANSKTNVDMITDFNVKDDTIRMNDTAFGKLKSGNLSSSQFVYGSEAVDKNDYVIYNEKTGALFYDEDGSGSKAAVQFATVQNHAHLTASDFLII</sequence>
<dbReference type="InterPro" id="IPR001343">
    <property type="entry name" value="Hemolysn_Ca-bd"/>
</dbReference>
<accession>A0ABV9Z0R3</accession>
<dbReference type="InterPro" id="IPR018511">
    <property type="entry name" value="Hemolysin-typ_Ca-bd_CS"/>
</dbReference>
<dbReference type="InterPro" id="IPR014895">
    <property type="entry name" value="Alginate_lyase_2"/>
</dbReference>
<proteinExistence type="predicted"/>
<gene>
    <name evidence="3" type="ORF">ACFPFW_08670</name>
</gene>
<feature type="compositionally biased region" description="Pro residues" evidence="1">
    <location>
        <begin position="248"/>
        <end position="272"/>
    </location>
</feature>
<evidence type="ECO:0000313" key="4">
    <source>
        <dbReference type="Proteomes" id="UP001595796"/>
    </source>
</evidence>
<dbReference type="Proteomes" id="UP001595796">
    <property type="component" value="Unassembled WGS sequence"/>
</dbReference>
<evidence type="ECO:0000313" key="3">
    <source>
        <dbReference type="EMBL" id="MFC5068089.1"/>
    </source>
</evidence>
<feature type="domain" description="Alginate lyase 2" evidence="2">
    <location>
        <begin position="13"/>
        <end position="240"/>
    </location>
</feature>
<dbReference type="Gene3D" id="2.60.120.200">
    <property type="match status" value="1"/>
</dbReference>
<dbReference type="GO" id="GO:0016829">
    <property type="term" value="F:lyase activity"/>
    <property type="evidence" value="ECO:0007669"/>
    <property type="project" value="UniProtKB-KW"/>
</dbReference>
<dbReference type="InterPro" id="IPR013320">
    <property type="entry name" value="ConA-like_dom_sf"/>
</dbReference>
<evidence type="ECO:0000259" key="2">
    <source>
        <dbReference type="Pfam" id="PF08787"/>
    </source>
</evidence>
<dbReference type="PRINTS" id="PR00313">
    <property type="entry name" value="CABNDNGRPT"/>
</dbReference>
<keyword evidence="4" id="KW-1185">Reference proteome</keyword>
<name>A0ABV9Z0R3_9HYPH</name>
<dbReference type="SUPFAM" id="SSF51120">
    <property type="entry name" value="beta-Roll"/>
    <property type="match status" value="1"/>
</dbReference>
<protein>
    <submittedName>
        <fullName evidence="3">Polysaccharide lyase family 7 protein</fullName>
    </submittedName>
</protein>
<comment type="caution">
    <text evidence="3">The sequence shown here is derived from an EMBL/GenBank/DDBJ whole genome shotgun (WGS) entry which is preliminary data.</text>
</comment>
<dbReference type="Gene3D" id="2.150.10.10">
    <property type="entry name" value="Serralysin-like metalloprotease, C-terminal"/>
    <property type="match status" value="1"/>
</dbReference>
<evidence type="ECO:0000256" key="1">
    <source>
        <dbReference type="SAM" id="MobiDB-lite"/>
    </source>
</evidence>
<dbReference type="EMBL" id="JBHSJF010000006">
    <property type="protein sequence ID" value="MFC5068089.1"/>
    <property type="molecule type" value="Genomic_DNA"/>
</dbReference>
<dbReference type="PROSITE" id="PS00330">
    <property type="entry name" value="HEMOLYSIN_CALCIUM"/>
    <property type="match status" value="1"/>
</dbReference>
<reference evidence="4" key="1">
    <citation type="journal article" date="2019" name="Int. J. Syst. Evol. Microbiol.">
        <title>The Global Catalogue of Microorganisms (GCM) 10K type strain sequencing project: providing services to taxonomists for standard genome sequencing and annotation.</title>
        <authorList>
            <consortium name="The Broad Institute Genomics Platform"/>
            <consortium name="The Broad Institute Genome Sequencing Center for Infectious Disease"/>
            <person name="Wu L."/>
            <person name="Ma J."/>
        </authorList>
    </citation>
    <scope>NUCLEOTIDE SEQUENCE [LARGE SCALE GENOMIC DNA]</scope>
    <source>
        <strain evidence="4">CGMCC 1.16444</strain>
    </source>
</reference>
<dbReference type="Pfam" id="PF00353">
    <property type="entry name" value="HemolysinCabind"/>
    <property type="match status" value="1"/>
</dbReference>
<dbReference type="RefSeq" id="WP_114957652.1">
    <property type="nucleotide sequence ID" value="NZ_JBHSJF010000006.1"/>
</dbReference>
<organism evidence="3 4">
    <name type="scientific">Flaviflagellibacter deserti</name>
    <dbReference type="NCBI Taxonomy" id="2267266"/>
    <lineage>
        <taxon>Bacteria</taxon>
        <taxon>Pseudomonadati</taxon>
        <taxon>Pseudomonadota</taxon>
        <taxon>Alphaproteobacteria</taxon>
        <taxon>Hyphomicrobiales</taxon>
        <taxon>Flaviflagellibacter</taxon>
    </lineage>
</organism>
<dbReference type="SUPFAM" id="SSF49899">
    <property type="entry name" value="Concanavalin A-like lectins/glucanases"/>
    <property type="match status" value="1"/>
</dbReference>
<dbReference type="Pfam" id="PF08787">
    <property type="entry name" value="Alginate_lyase2"/>
    <property type="match status" value="1"/>
</dbReference>
<dbReference type="InterPro" id="IPR011049">
    <property type="entry name" value="Serralysin-like_metalloprot_C"/>
</dbReference>
<keyword evidence="3" id="KW-0456">Lyase</keyword>